<dbReference type="SUPFAM" id="SSF111369">
    <property type="entry name" value="HlyD-like secretion proteins"/>
    <property type="match status" value="1"/>
</dbReference>
<keyword evidence="6" id="KW-1185">Reference proteome</keyword>
<evidence type="ECO:0000313" key="6">
    <source>
        <dbReference type="Proteomes" id="UP000617628"/>
    </source>
</evidence>
<dbReference type="PANTHER" id="PTHR30469">
    <property type="entry name" value="MULTIDRUG RESISTANCE PROTEIN MDTA"/>
    <property type="match status" value="1"/>
</dbReference>
<sequence length="372" mass="40597">MNPICSFKWIPGSVALLSLLGGSLLMTGCGKKEEPVIEAVVRPVKILELNSGLLERGIELPGQIEAAREANMAFEVSGRLMEINVKEGQTIKEGEALARLDPRDFEATLQGAKATFEAAKEEADRSKALFAEQATSKQRLDMAVNNFEIAKSNLEKAQKAFDDTFLKAPFSGFVAKVHVENLDNVRAKQEIMIIHDISSLKITVDVPETLGVLAKPAHHLTIEERTQRARPVVRLTTLKGREFPAKVVEMSSIADTATRTYEATLMFDTPKDVNIIPGMTARLSLRVPRDDSLGEGRYAIPTSAVVGSKDAEGYVWVIDPDSMAVRKQTVNTVAMSGSQMEVTSDGLKDGDMIAISGVHQLEEGDVVSKFEK</sequence>
<evidence type="ECO:0000259" key="3">
    <source>
        <dbReference type="Pfam" id="PF25876"/>
    </source>
</evidence>
<dbReference type="RefSeq" id="WP_200355824.1">
    <property type="nucleotide sequence ID" value="NZ_JAENIL010000020.1"/>
</dbReference>
<comment type="caution">
    <text evidence="5">The sequence shown here is derived from an EMBL/GenBank/DDBJ whole genome shotgun (WGS) entry which is preliminary data.</text>
</comment>
<organism evidence="5 6">
    <name type="scientific">Pelagicoccus mobilis</name>
    <dbReference type="NCBI Taxonomy" id="415221"/>
    <lineage>
        <taxon>Bacteria</taxon>
        <taxon>Pseudomonadati</taxon>
        <taxon>Verrucomicrobiota</taxon>
        <taxon>Opitutia</taxon>
        <taxon>Puniceicoccales</taxon>
        <taxon>Pelagicoccaceae</taxon>
        <taxon>Pelagicoccus</taxon>
    </lineage>
</organism>
<feature type="coiled-coil region" evidence="2">
    <location>
        <begin position="109"/>
        <end position="160"/>
    </location>
</feature>
<dbReference type="NCBIfam" id="TIGR01730">
    <property type="entry name" value="RND_mfp"/>
    <property type="match status" value="1"/>
</dbReference>
<accession>A0A934VR64</accession>
<evidence type="ECO:0000256" key="1">
    <source>
        <dbReference type="ARBA" id="ARBA00009477"/>
    </source>
</evidence>
<dbReference type="GO" id="GO:1990281">
    <property type="term" value="C:efflux pump complex"/>
    <property type="evidence" value="ECO:0007669"/>
    <property type="project" value="TreeGrafter"/>
</dbReference>
<dbReference type="Gene3D" id="2.40.50.100">
    <property type="match status" value="1"/>
</dbReference>
<name>A0A934VR64_9BACT</name>
<feature type="domain" description="Multidrug resistance protein MdtA-like alpha-helical hairpin" evidence="3">
    <location>
        <begin position="103"/>
        <end position="162"/>
    </location>
</feature>
<comment type="similarity">
    <text evidence="1">Belongs to the membrane fusion protein (MFP) (TC 8.A.1) family.</text>
</comment>
<dbReference type="InterPro" id="IPR058624">
    <property type="entry name" value="MdtA-like_HH"/>
</dbReference>
<dbReference type="Pfam" id="PF25876">
    <property type="entry name" value="HH_MFP_RND"/>
    <property type="match status" value="1"/>
</dbReference>
<proteinExistence type="inferred from homology"/>
<dbReference type="EMBL" id="JAENIL010000020">
    <property type="protein sequence ID" value="MBK1877610.1"/>
    <property type="molecule type" value="Genomic_DNA"/>
</dbReference>
<dbReference type="AlphaFoldDB" id="A0A934VR64"/>
<feature type="domain" description="Multidrug resistance protein MdtA-like barrel-sandwich hybrid" evidence="4">
    <location>
        <begin position="70"/>
        <end position="193"/>
    </location>
</feature>
<dbReference type="Proteomes" id="UP000617628">
    <property type="component" value="Unassembled WGS sequence"/>
</dbReference>
<dbReference type="Gene3D" id="2.40.420.20">
    <property type="match status" value="1"/>
</dbReference>
<dbReference type="InterPro" id="IPR006143">
    <property type="entry name" value="RND_pump_MFP"/>
</dbReference>
<dbReference type="Gene3D" id="2.40.30.170">
    <property type="match status" value="1"/>
</dbReference>
<protein>
    <submittedName>
        <fullName evidence="5">Efflux RND transporter periplasmic adaptor subunit</fullName>
    </submittedName>
</protein>
<dbReference type="Gene3D" id="1.10.287.470">
    <property type="entry name" value="Helix hairpin bin"/>
    <property type="match status" value="1"/>
</dbReference>
<gene>
    <name evidence="5" type="ORF">JIN87_12100</name>
</gene>
<dbReference type="Pfam" id="PF25917">
    <property type="entry name" value="BSH_RND"/>
    <property type="match status" value="1"/>
</dbReference>
<dbReference type="InterPro" id="IPR058625">
    <property type="entry name" value="MdtA-like_BSH"/>
</dbReference>
<dbReference type="GO" id="GO:0015562">
    <property type="term" value="F:efflux transmembrane transporter activity"/>
    <property type="evidence" value="ECO:0007669"/>
    <property type="project" value="TreeGrafter"/>
</dbReference>
<evidence type="ECO:0000256" key="2">
    <source>
        <dbReference type="SAM" id="Coils"/>
    </source>
</evidence>
<evidence type="ECO:0000313" key="5">
    <source>
        <dbReference type="EMBL" id="MBK1877610.1"/>
    </source>
</evidence>
<evidence type="ECO:0000259" key="4">
    <source>
        <dbReference type="Pfam" id="PF25917"/>
    </source>
</evidence>
<dbReference type="PANTHER" id="PTHR30469:SF20">
    <property type="entry name" value="EFFLUX RND TRANSPORTER PERIPLASMIC ADAPTOR SUBUNIT"/>
    <property type="match status" value="1"/>
</dbReference>
<keyword evidence="2" id="KW-0175">Coiled coil</keyword>
<reference evidence="5" key="1">
    <citation type="submission" date="2021-01" db="EMBL/GenBank/DDBJ databases">
        <title>Modified the classification status of verrucomicrobia.</title>
        <authorList>
            <person name="Feng X."/>
        </authorList>
    </citation>
    <scope>NUCLEOTIDE SEQUENCE</scope>
    <source>
        <strain evidence="5">KCTC 13126</strain>
    </source>
</reference>